<evidence type="ECO:0000313" key="5">
    <source>
        <dbReference type="Proteomes" id="UP001500266"/>
    </source>
</evidence>
<feature type="region of interest" description="Disordered" evidence="3">
    <location>
        <begin position="1"/>
        <end position="123"/>
    </location>
</feature>
<reference evidence="5" key="1">
    <citation type="journal article" date="2019" name="Int. J. Syst. Evol. Microbiol.">
        <title>The Global Catalogue of Microorganisms (GCM) 10K type strain sequencing project: providing services to taxonomists for standard genome sequencing and annotation.</title>
        <authorList>
            <consortium name="The Broad Institute Genomics Platform"/>
            <consortium name="The Broad Institute Genome Sequencing Center for Infectious Disease"/>
            <person name="Wu L."/>
            <person name="Ma J."/>
        </authorList>
    </citation>
    <scope>NUCLEOTIDE SEQUENCE [LARGE SCALE GENOMIC DNA]</scope>
    <source>
        <strain evidence="5">JCM 17316</strain>
    </source>
</reference>
<evidence type="ECO:0000256" key="3">
    <source>
        <dbReference type="SAM" id="MobiDB-lite"/>
    </source>
</evidence>
<comment type="caution">
    <text evidence="4">The sequence shown here is derived from an EMBL/GenBank/DDBJ whole genome shotgun (WGS) entry which is preliminary data.</text>
</comment>
<feature type="compositionally biased region" description="Basic and acidic residues" evidence="3">
    <location>
        <begin position="86"/>
        <end position="101"/>
    </location>
</feature>
<comment type="subcellular location">
    <subcellularLocation>
        <location evidence="1">Membrane</location>
    </subcellularLocation>
</comment>
<proteinExistence type="predicted"/>
<accession>A0ABP7YDP9</accession>
<dbReference type="RefSeq" id="WP_345018953.1">
    <property type="nucleotide sequence ID" value="NZ_BAABDO010000015.1"/>
</dbReference>
<dbReference type="PANTHER" id="PTHR37042:SF4">
    <property type="entry name" value="OUTER MEMBRANE PROTEIN RV1973"/>
    <property type="match status" value="1"/>
</dbReference>
<dbReference type="EMBL" id="BAABDO010000015">
    <property type="protein sequence ID" value="GAA4134441.1"/>
    <property type="molecule type" value="Genomic_DNA"/>
</dbReference>
<evidence type="ECO:0000313" key="4">
    <source>
        <dbReference type="EMBL" id="GAA4134441.1"/>
    </source>
</evidence>
<evidence type="ECO:0008006" key="6">
    <source>
        <dbReference type="Google" id="ProtNLM"/>
    </source>
</evidence>
<organism evidence="4 5">
    <name type="scientific">Actinomadura keratinilytica</name>
    <dbReference type="NCBI Taxonomy" id="547461"/>
    <lineage>
        <taxon>Bacteria</taxon>
        <taxon>Bacillati</taxon>
        <taxon>Actinomycetota</taxon>
        <taxon>Actinomycetes</taxon>
        <taxon>Streptosporangiales</taxon>
        <taxon>Thermomonosporaceae</taxon>
        <taxon>Actinomadura</taxon>
    </lineage>
</organism>
<keyword evidence="5" id="KW-1185">Reference proteome</keyword>
<sequence length="313" mass="33118">MPAEVTTEEQRPRTAEPDAGEPGREEPEREEPEREEPEGEGPKGQEAKGEEAKADTEVKAAPEDRPDAEDKTGASEAKAAGPQDTKAAEDAETKVSEDQKKGSAGAEQDGDEARASSARSRRPSGAALAKAAVLVALAASVVTAGLQWYQADQAAQREAERRAVRARAGEFGQALLSYDHRNLQAARNRVLSMASDDFAKTYDAAFTGGLESVITRLKADATATVRTVYLGDIEGSTARAIVVMDSEVHSTAGTRRVLGSYLDMRLTRTGERWRVTEVTSIGAADETMTGDDGAKKQGGDTPLPTPSASSSGR</sequence>
<dbReference type="Proteomes" id="UP001500266">
    <property type="component" value="Unassembled WGS sequence"/>
</dbReference>
<evidence type="ECO:0000256" key="2">
    <source>
        <dbReference type="ARBA" id="ARBA00023136"/>
    </source>
</evidence>
<gene>
    <name evidence="4" type="ORF">GCM10022416_16150</name>
</gene>
<feature type="region of interest" description="Disordered" evidence="3">
    <location>
        <begin position="281"/>
        <end position="313"/>
    </location>
</feature>
<dbReference type="PANTHER" id="PTHR37042">
    <property type="entry name" value="OUTER MEMBRANE PROTEIN RV1973"/>
    <property type="match status" value="1"/>
</dbReference>
<name>A0ABP7YDP9_9ACTN</name>
<feature type="compositionally biased region" description="Basic and acidic residues" evidence="3">
    <location>
        <begin position="40"/>
        <end position="73"/>
    </location>
</feature>
<keyword evidence="2" id="KW-0472">Membrane</keyword>
<evidence type="ECO:0000256" key="1">
    <source>
        <dbReference type="ARBA" id="ARBA00004370"/>
    </source>
</evidence>
<feature type="compositionally biased region" description="Basic and acidic residues" evidence="3">
    <location>
        <begin position="8"/>
        <end position="27"/>
    </location>
</feature>
<feature type="compositionally biased region" description="Acidic residues" evidence="3">
    <location>
        <begin position="28"/>
        <end position="39"/>
    </location>
</feature>
<protein>
    <recommendedName>
        <fullName evidence="6">Mce-associated membrane protein</fullName>
    </recommendedName>
</protein>